<dbReference type="PANTHER" id="PTHR43298:SF2">
    <property type="entry name" value="FMN_FAD EXPORTER YEEO-RELATED"/>
    <property type="match status" value="1"/>
</dbReference>
<organism evidence="3 4">
    <name type="scientific">Pseudomonas syringae</name>
    <dbReference type="NCBI Taxonomy" id="317"/>
    <lineage>
        <taxon>Bacteria</taxon>
        <taxon>Pseudomonadati</taxon>
        <taxon>Pseudomonadota</taxon>
        <taxon>Gammaproteobacteria</taxon>
        <taxon>Pseudomonadales</taxon>
        <taxon>Pseudomonadaceae</taxon>
        <taxon>Pseudomonas</taxon>
    </lineage>
</organism>
<gene>
    <name evidence="3" type="ORF">ACS77_19895</name>
</gene>
<name>A0A0L1M7L7_PSESX</name>
<evidence type="ECO:0000256" key="1">
    <source>
        <dbReference type="ARBA" id="ARBA00022448"/>
    </source>
</evidence>
<dbReference type="Proteomes" id="UP000036955">
    <property type="component" value="Unassembled WGS sequence"/>
</dbReference>
<feature type="transmembrane region" description="Helical" evidence="2">
    <location>
        <begin position="264"/>
        <end position="285"/>
    </location>
</feature>
<dbReference type="GO" id="GO:0005886">
    <property type="term" value="C:plasma membrane"/>
    <property type="evidence" value="ECO:0007669"/>
    <property type="project" value="TreeGrafter"/>
</dbReference>
<evidence type="ECO:0000313" key="3">
    <source>
        <dbReference type="EMBL" id="KNH24435.1"/>
    </source>
</evidence>
<dbReference type="AlphaFoldDB" id="A0A0L1M7L7"/>
<sequence>MEVTRIAIPLIFSRLGEMIASLLYFSFIGHFIVDSLSHASLAWALVSFLTVVGIGFFSTSMVKVAGSINLNSDDIELDLIISFRLAIFFGAIIVSAIFVLSSSVSKSLTNSGDLEGLKALLSLSLSIPALYLQIVIFNFFNAIKKVRYELTYTWLFNATFVLACTLLVSTNSNTNVIYFALIYSGLRCFFAGLAFALFNLQVHQHIHQFRHSRSIPTIAYMNYFIGGLPMALCFGGESLLFFMFSFISKSLDDTSLSAYQASLHFLSIVYMVSIGVGNATGIVVARHYNLKDFHSLSTTYIQGMKFGFFILTPFLLACFFLKADISAIYTSDALTRRLIEGNILTSIPFLIFEYVYVVTRMTLRSMGDFWIPTLFTIALLNILGLTLSVGLLSLYDYSVNSIFLALVFCSFFLMSFLLWRLDSILKKHKPQPTNRALN</sequence>
<comment type="caution">
    <text evidence="3">The sequence shown here is derived from an EMBL/GenBank/DDBJ whole genome shotgun (WGS) entry which is preliminary data.</text>
</comment>
<feature type="transmembrane region" description="Helical" evidence="2">
    <location>
        <begin position="152"/>
        <end position="170"/>
    </location>
</feature>
<feature type="transmembrane region" description="Helical" evidence="2">
    <location>
        <begin position="401"/>
        <end position="419"/>
    </location>
</feature>
<dbReference type="Pfam" id="PF01554">
    <property type="entry name" value="MatE"/>
    <property type="match status" value="1"/>
</dbReference>
<feature type="transmembrane region" description="Helical" evidence="2">
    <location>
        <begin position="176"/>
        <end position="200"/>
    </location>
</feature>
<feature type="transmembrane region" description="Helical" evidence="2">
    <location>
        <begin position="120"/>
        <end position="140"/>
    </location>
</feature>
<dbReference type="InterPro" id="IPR050222">
    <property type="entry name" value="MATE_MdtK"/>
</dbReference>
<feature type="transmembrane region" description="Helical" evidence="2">
    <location>
        <begin position="369"/>
        <end position="395"/>
    </location>
</feature>
<dbReference type="EMBL" id="LFQK01000034">
    <property type="protein sequence ID" value="KNH24435.1"/>
    <property type="molecule type" value="Genomic_DNA"/>
</dbReference>
<keyword evidence="1" id="KW-0813">Transport</keyword>
<dbReference type="InterPro" id="IPR002528">
    <property type="entry name" value="MATE_fam"/>
</dbReference>
<keyword evidence="2" id="KW-0812">Transmembrane</keyword>
<dbReference type="PANTHER" id="PTHR43298">
    <property type="entry name" value="MULTIDRUG RESISTANCE PROTEIN NORM-RELATED"/>
    <property type="match status" value="1"/>
</dbReference>
<feature type="transmembrane region" description="Helical" evidence="2">
    <location>
        <begin position="79"/>
        <end position="100"/>
    </location>
</feature>
<feature type="transmembrane region" description="Helical" evidence="2">
    <location>
        <begin position="341"/>
        <end position="357"/>
    </location>
</feature>
<dbReference type="PATRIC" id="fig|317.197.peg.3459"/>
<keyword evidence="2" id="KW-1133">Transmembrane helix</keyword>
<keyword evidence="2" id="KW-0472">Membrane</keyword>
<dbReference type="GO" id="GO:0042910">
    <property type="term" value="F:xenobiotic transmembrane transporter activity"/>
    <property type="evidence" value="ECO:0007669"/>
    <property type="project" value="InterPro"/>
</dbReference>
<reference evidence="3 4" key="1">
    <citation type="submission" date="2015-06" db="EMBL/GenBank/DDBJ databases">
        <authorList>
            <person name="Hoefler B.C."/>
            <person name="Straight P.D."/>
        </authorList>
    </citation>
    <scope>NUCLEOTIDE SEQUENCE [LARGE SCALE GENOMIC DNA]</scope>
    <source>
        <strain evidence="3 4">Riq4</strain>
    </source>
</reference>
<feature type="transmembrane region" description="Helical" evidence="2">
    <location>
        <begin position="39"/>
        <end position="58"/>
    </location>
</feature>
<protein>
    <submittedName>
        <fullName evidence="3">Multidrug transporter</fullName>
    </submittedName>
</protein>
<dbReference type="GO" id="GO:0015297">
    <property type="term" value="F:antiporter activity"/>
    <property type="evidence" value="ECO:0007669"/>
    <property type="project" value="InterPro"/>
</dbReference>
<proteinExistence type="predicted"/>
<evidence type="ECO:0000256" key="2">
    <source>
        <dbReference type="SAM" id="Phobius"/>
    </source>
</evidence>
<feature type="transmembrane region" description="Helical" evidence="2">
    <location>
        <begin position="306"/>
        <end position="329"/>
    </location>
</feature>
<feature type="transmembrane region" description="Helical" evidence="2">
    <location>
        <begin position="12"/>
        <end position="33"/>
    </location>
</feature>
<feature type="transmembrane region" description="Helical" evidence="2">
    <location>
        <begin position="220"/>
        <end position="244"/>
    </location>
</feature>
<dbReference type="OrthoDB" id="9780160at2"/>
<evidence type="ECO:0000313" key="4">
    <source>
        <dbReference type="Proteomes" id="UP000036955"/>
    </source>
</evidence>
<accession>A0A0L1M7L7</accession>